<dbReference type="SUPFAM" id="SSF103647">
    <property type="entry name" value="TSP type-3 repeat"/>
    <property type="match status" value="3"/>
</dbReference>
<dbReference type="InterPro" id="IPR036737">
    <property type="entry name" value="OmpA-like_sf"/>
</dbReference>
<feature type="region of interest" description="Disordered" evidence="6">
    <location>
        <begin position="101"/>
        <end position="313"/>
    </location>
</feature>
<feature type="chain" id="PRO_5013395305" evidence="7">
    <location>
        <begin position="19"/>
        <end position="568"/>
    </location>
</feature>
<keyword evidence="3 5" id="KW-0472">Membrane</keyword>
<accession>A0A250IM79</accession>
<dbReference type="PANTHER" id="PTHR30329">
    <property type="entry name" value="STATOR ELEMENT OF FLAGELLAR MOTOR COMPLEX"/>
    <property type="match status" value="1"/>
</dbReference>
<evidence type="ECO:0000256" key="4">
    <source>
        <dbReference type="ARBA" id="ARBA00023237"/>
    </source>
</evidence>
<reference evidence="9 10" key="1">
    <citation type="submission" date="2017-06" db="EMBL/GenBank/DDBJ databases">
        <authorList>
            <person name="Kim H.J."/>
            <person name="Triplett B.A."/>
        </authorList>
    </citation>
    <scope>NUCLEOTIDE SEQUENCE [LARGE SCALE GENOMIC DNA]</scope>
    <source>
        <strain evidence="9 10">DSM 14713</strain>
    </source>
</reference>
<protein>
    <submittedName>
        <fullName evidence="9">Membrane protein</fullName>
    </submittedName>
</protein>
<evidence type="ECO:0000259" key="8">
    <source>
        <dbReference type="PROSITE" id="PS51123"/>
    </source>
</evidence>
<feature type="compositionally biased region" description="Acidic residues" evidence="6">
    <location>
        <begin position="161"/>
        <end position="173"/>
    </location>
</feature>
<dbReference type="InterPro" id="IPR003367">
    <property type="entry name" value="Thrombospondin_3-like_rpt"/>
</dbReference>
<dbReference type="PANTHER" id="PTHR30329:SF21">
    <property type="entry name" value="LIPOPROTEIN YIAD-RELATED"/>
    <property type="match status" value="1"/>
</dbReference>
<feature type="compositionally biased region" description="Basic and acidic residues" evidence="6">
    <location>
        <begin position="174"/>
        <end position="187"/>
    </location>
</feature>
<feature type="compositionally biased region" description="Basic and acidic residues" evidence="6">
    <location>
        <begin position="138"/>
        <end position="160"/>
    </location>
</feature>
<dbReference type="Pfam" id="PF00691">
    <property type="entry name" value="OmpA"/>
    <property type="match status" value="1"/>
</dbReference>
<evidence type="ECO:0000313" key="9">
    <source>
        <dbReference type="EMBL" id="ATB32056.1"/>
    </source>
</evidence>
<feature type="compositionally biased region" description="Acidic residues" evidence="6">
    <location>
        <begin position="292"/>
        <end position="306"/>
    </location>
</feature>
<evidence type="ECO:0000313" key="10">
    <source>
        <dbReference type="Proteomes" id="UP000217289"/>
    </source>
</evidence>
<evidence type="ECO:0000256" key="7">
    <source>
        <dbReference type="SAM" id="SignalP"/>
    </source>
</evidence>
<name>A0A250IM79_9BACT</name>
<dbReference type="InterPro" id="IPR006665">
    <property type="entry name" value="OmpA-like"/>
</dbReference>
<evidence type="ECO:0000256" key="6">
    <source>
        <dbReference type="SAM" id="MobiDB-lite"/>
    </source>
</evidence>
<organism evidence="9 10">
    <name type="scientific">Melittangium boletus DSM 14713</name>
    <dbReference type="NCBI Taxonomy" id="1294270"/>
    <lineage>
        <taxon>Bacteria</taxon>
        <taxon>Pseudomonadati</taxon>
        <taxon>Myxococcota</taxon>
        <taxon>Myxococcia</taxon>
        <taxon>Myxococcales</taxon>
        <taxon>Cystobacterineae</taxon>
        <taxon>Archangiaceae</taxon>
        <taxon>Melittangium</taxon>
    </lineage>
</organism>
<evidence type="ECO:0000256" key="1">
    <source>
        <dbReference type="ARBA" id="ARBA00004442"/>
    </source>
</evidence>
<dbReference type="Gene3D" id="3.30.1330.60">
    <property type="entry name" value="OmpA-like domain"/>
    <property type="match status" value="1"/>
</dbReference>
<dbReference type="GO" id="GO:0009279">
    <property type="term" value="C:cell outer membrane"/>
    <property type="evidence" value="ECO:0007669"/>
    <property type="project" value="UniProtKB-SubCell"/>
</dbReference>
<dbReference type="GO" id="GO:0005509">
    <property type="term" value="F:calcium ion binding"/>
    <property type="evidence" value="ECO:0007669"/>
    <property type="project" value="InterPro"/>
</dbReference>
<dbReference type="KEGG" id="mbd:MEBOL_005532"/>
<keyword evidence="2 7" id="KW-0732">Signal</keyword>
<feature type="compositionally biased region" description="Basic and acidic residues" evidence="6">
    <location>
        <begin position="266"/>
        <end position="291"/>
    </location>
</feature>
<evidence type="ECO:0000256" key="2">
    <source>
        <dbReference type="ARBA" id="ARBA00022729"/>
    </source>
</evidence>
<feature type="compositionally biased region" description="Acidic residues" evidence="6">
    <location>
        <begin position="224"/>
        <end position="245"/>
    </location>
</feature>
<evidence type="ECO:0000256" key="5">
    <source>
        <dbReference type="PROSITE-ProRule" id="PRU00473"/>
    </source>
</evidence>
<dbReference type="Gene3D" id="4.10.1080.10">
    <property type="entry name" value="TSP type-3 repeat"/>
    <property type="match status" value="4"/>
</dbReference>
<dbReference type="CDD" id="cd07185">
    <property type="entry name" value="OmpA_C-like"/>
    <property type="match status" value="1"/>
</dbReference>
<evidence type="ECO:0000256" key="3">
    <source>
        <dbReference type="ARBA" id="ARBA00023136"/>
    </source>
</evidence>
<comment type="subcellular location">
    <subcellularLocation>
        <location evidence="1">Cell outer membrane</location>
    </subcellularLocation>
</comment>
<proteinExistence type="predicted"/>
<feature type="region of interest" description="Disordered" evidence="6">
    <location>
        <begin position="325"/>
        <end position="361"/>
    </location>
</feature>
<feature type="compositionally biased region" description="Pro residues" evidence="6">
    <location>
        <begin position="110"/>
        <end position="120"/>
    </location>
</feature>
<dbReference type="InterPro" id="IPR028974">
    <property type="entry name" value="TSP_type-3_rpt"/>
</dbReference>
<keyword evidence="4" id="KW-0998">Cell outer membrane</keyword>
<dbReference type="AlphaFoldDB" id="A0A250IM79"/>
<feature type="signal peptide" evidence="7">
    <location>
        <begin position="1"/>
        <end position="18"/>
    </location>
</feature>
<dbReference type="InterPro" id="IPR050330">
    <property type="entry name" value="Bact_OuterMem_StrucFunc"/>
</dbReference>
<gene>
    <name evidence="9" type="ORF">MEBOL_005532</name>
</gene>
<dbReference type="PRINTS" id="PR01021">
    <property type="entry name" value="OMPADOMAIN"/>
</dbReference>
<dbReference type="Proteomes" id="UP000217289">
    <property type="component" value="Chromosome"/>
</dbReference>
<feature type="compositionally biased region" description="Basic and acidic residues" evidence="6">
    <location>
        <begin position="328"/>
        <end position="342"/>
    </location>
</feature>
<sequence>MRRLFASSLLLLCASLCASCVSGNKVRADSEVIQASIERARRSGAMRCAPVDLATAEANLDFARGEIGQGASYRASEHLRTAEAAITRALDLSKNCVPPKVVIGREKPEPTPGTPTPPSTPTDTTPRPTPQQQVVVVEVKDTDGDGIPDKDDPCPDRAEDFDGFEDTDGCPDPDNDKDGVFDVHDKCPLTPGPQSNQGCPEDESKDTDGDGIPDVSDKCPLQPEDIDGFQDTDGCPDPDNDEDGLIDGADKCPNAAGPIQNLGCPDGDKDGDGIADSKDKCPDEPEDKDGFQDEDGCPDLDNDADGIPDAIDRCPLVAGPLENGGCADADKDGDGIVDRVDLCPDQPGPQEMRGCPDPDKDGDGIVDRLDICPNEPGPHETRGCPDVDTDKDGIVDRLDICPNEPGTQELRGCPDPDRDHDGIPDRIDVCPDEPGVKEERGCAKKYKMVVVKKDRIQIKKQIKFASGSAKIIGKESFTILDDVARALNDMPFIKKIRIEGHTDSVGKDVTNLKLSQARADAVLAELIKRKVDPGRMQAVGYGPEKPIASNLTAKGRAENRRTEFNIVE</sequence>
<dbReference type="GO" id="GO:0007155">
    <property type="term" value="P:cell adhesion"/>
    <property type="evidence" value="ECO:0007669"/>
    <property type="project" value="InterPro"/>
</dbReference>
<dbReference type="SUPFAM" id="SSF103088">
    <property type="entry name" value="OmpA-like"/>
    <property type="match status" value="1"/>
</dbReference>
<dbReference type="PROSITE" id="PS51123">
    <property type="entry name" value="OMPA_2"/>
    <property type="match status" value="1"/>
</dbReference>
<keyword evidence="10" id="KW-1185">Reference proteome</keyword>
<feature type="domain" description="OmpA-like" evidence="8">
    <location>
        <begin position="451"/>
        <end position="568"/>
    </location>
</feature>
<dbReference type="OrthoDB" id="9805566at2"/>
<dbReference type="InterPro" id="IPR006664">
    <property type="entry name" value="OMP_bac"/>
</dbReference>
<dbReference type="RefSeq" id="WP_095980303.1">
    <property type="nucleotide sequence ID" value="NZ_CP022163.1"/>
</dbReference>
<feature type="compositionally biased region" description="Acidic residues" evidence="6">
    <location>
        <begin position="200"/>
        <end position="211"/>
    </location>
</feature>
<dbReference type="EMBL" id="CP022163">
    <property type="protein sequence ID" value="ATB32056.1"/>
    <property type="molecule type" value="Genomic_DNA"/>
</dbReference>
<dbReference type="Pfam" id="PF02412">
    <property type="entry name" value="TSP_3"/>
    <property type="match status" value="8"/>
</dbReference>